<dbReference type="EMBL" id="JAPNKE010000002">
    <property type="protein sequence ID" value="MCY1008611.1"/>
    <property type="molecule type" value="Genomic_DNA"/>
</dbReference>
<sequence>MAERDRVKLDGEAKLELTGTVGSTPPDSGMLDVFTFERKSGVVVIREAGGRARTIEHVESIEYYRNAVIIRVADGAGFIVSPDSMLGVHWNAEPPK</sequence>
<comment type="caution">
    <text evidence="1">The sequence shown here is derived from an EMBL/GenBank/DDBJ whole genome shotgun (WGS) entry which is preliminary data.</text>
</comment>
<proteinExistence type="predicted"/>
<name>A0A9X3ERP8_9BACT</name>
<reference evidence="1" key="1">
    <citation type="submission" date="2022-11" db="EMBL/GenBank/DDBJ databases">
        <title>Minimal conservation of predation-associated metabolite biosynthetic gene clusters underscores biosynthetic potential of Myxococcota including descriptions for ten novel species: Archangium lansinium sp. nov., Myxococcus landrumus sp. nov., Nannocystis bai.</title>
        <authorList>
            <person name="Ahearne A."/>
            <person name="Stevens C."/>
            <person name="Phillips K."/>
        </authorList>
    </citation>
    <scope>NUCLEOTIDE SEQUENCE</scope>
    <source>
        <strain evidence="1">Na p29</strain>
    </source>
</reference>
<dbReference type="RefSeq" id="WP_267771214.1">
    <property type="nucleotide sequence ID" value="NZ_JAPNKE010000002.1"/>
</dbReference>
<evidence type="ECO:0000313" key="1">
    <source>
        <dbReference type="EMBL" id="MCY1008611.1"/>
    </source>
</evidence>
<evidence type="ECO:0000313" key="2">
    <source>
        <dbReference type="Proteomes" id="UP001150924"/>
    </source>
</evidence>
<dbReference type="AlphaFoldDB" id="A0A9X3ERP8"/>
<accession>A0A9X3ERP8</accession>
<protein>
    <submittedName>
        <fullName evidence="1">Uncharacterized protein</fullName>
    </submittedName>
</protein>
<keyword evidence="2" id="KW-1185">Reference proteome</keyword>
<organism evidence="1 2">
    <name type="scientific">Nannocystis pusilla</name>
    <dbReference type="NCBI Taxonomy" id="889268"/>
    <lineage>
        <taxon>Bacteria</taxon>
        <taxon>Pseudomonadati</taxon>
        <taxon>Myxococcota</taxon>
        <taxon>Polyangia</taxon>
        <taxon>Nannocystales</taxon>
        <taxon>Nannocystaceae</taxon>
        <taxon>Nannocystis</taxon>
    </lineage>
</organism>
<dbReference type="Proteomes" id="UP001150924">
    <property type="component" value="Unassembled WGS sequence"/>
</dbReference>
<gene>
    <name evidence="1" type="ORF">OV079_24220</name>
</gene>